<evidence type="ECO:0000313" key="3">
    <source>
        <dbReference type="Proteomes" id="UP001314263"/>
    </source>
</evidence>
<keyword evidence="3" id="KW-1185">Reference proteome</keyword>
<feature type="signal peptide" evidence="1">
    <location>
        <begin position="1"/>
        <end position="19"/>
    </location>
</feature>
<dbReference type="AlphaFoldDB" id="A0AAV1I8Q9"/>
<comment type="caution">
    <text evidence="2">The sequence shown here is derived from an EMBL/GenBank/DDBJ whole genome shotgun (WGS) entry which is preliminary data.</text>
</comment>
<organism evidence="2 3">
    <name type="scientific">Coccomyxa viridis</name>
    <dbReference type="NCBI Taxonomy" id="1274662"/>
    <lineage>
        <taxon>Eukaryota</taxon>
        <taxon>Viridiplantae</taxon>
        <taxon>Chlorophyta</taxon>
        <taxon>core chlorophytes</taxon>
        <taxon>Trebouxiophyceae</taxon>
        <taxon>Trebouxiophyceae incertae sedis</taxon>
        <taxon>Coccomyxaceae</taxon>
        <taxon>Coccomyxa</taxon>
    </lineage>
</organism>
<keyword evidence="1" id="KW-0732">Signal</keyword>
<evidence type="ECO:0000313" key="2">
    <source>
        <dbReference type="EMBL" id="CAK0782905.1"/>
    </source>
</evidence>
<reference evidence="2 3" key="1">
    <citation type="submission" date="2023-10" db="EMBL/GenBank/DDBJ databases">
        <authorList>
            <person name="Maclean D."/>
            <person name="Macfadyen A."/>
        </authorList>
    </citation>
    <scope>NUCLEOTIDE SEQUENCE [LARGE SCALE GENOMIC DNA]</scope>
</reference>
<accession>A0AAV1I8Q9</accession>
<proteinExistence type="predicted"/>
<protein>
    <submittedName>
        <fullName evidence="2">Uncharacterized protein</fullName>
    </submittedName>
</protein>
<sequence length="216" mass="22166">MTFIAPFAAFLVICASAGARELQQAEAPTASRPVADLLFTISADRAVFRDATHLTMEGISSTAQYYGKGARAGVIQSSSFFNASAGAPYVAPNGTWLDNPTATLFGFDSTGMQHAVILAIASPVANTSTKTVTFSAAPIDASFTKTTKGVANEAAQVDGLLLTNVQAGTELHDVALFIDHNRESMIPVGKPEFGSVGGFNGAAYAHGGGGCLVCVG</sequence>
<dbReference type="Proteomes" id="UP001314263">
    <property type="component" value="Unassembled WGS sequence"/>
</dbReference>
<dbReference type="EMBL" id="CAUYUE010000007">
    <property type="protein sequence ID" value="CAK0782905.1"/>
    <property type="molecule type" value="Genomic_DNA"/>
</dbReference>
<evidence type="ECO:0000256" key="1">
    <source>
        <dbReference type="SAM" id="SignalP"/>
    </source>
</evidence>
<gene>
    <name evidence="2" type="ORF">CVIRNUC_006100</name>
</gene>
<name>A0AAV1I8Q9_9CHLO</name>
<feature type="chain" id="PRO_5043819035" evidence="1">
    <location>
        <begin position="20"/>
        <end position="216"/>
    </location>
</feature>